<dbReference type="AlphaFoldDB" id="A0AAE0MR80"/>
<dbReference type="GeneID" id="87863905"/>
<organism evidence="2 3">
    <name type="scientific">Neurospora tetraspora</name>
    <dbReference type="NCBI Taxonomy" id="94610"/>
    <lineage>
        <taxon>Eukaryota</taxon>
        <taxon>Fungi</taxon>
        <taxon>Dikarya</taxon>
        <taxon>Ascomycota</taxon>
        <taxon>Pezizomycotina</taxon>
        <taxon>Sordariomycetes</taxon>
        <taxon>Sordariomycetidae</taxon>
        <taxon>Sordariales</taxon>
        <taxon>Sordariaceae</taxon>
        <taxon>Neurospora</taxon>
    </lineage>
</organism>
<feature type="chain" id="PRO_5042211271" evidence="1">
    <location>
        <begin position="19"/>
        <end position="169"/>
    </location>
</feature>
<name>A0AAE0MR80_9PEZI</name>
<keyword evidence="1" id="KW-0732">Signal</keyword>
<dbReference type="RefSeq" id="XP_062681333.1">
    <property type="nucleotide sequence ID" value="XM_062826751.1"/>
</dbReference>
<dbReference type="Proteomes" id="UP001278500">
    <property type="component" value="Unassembled WGS sequence"/>
</dbReference>
<gene>
    <name evidence="2" type="ORF">B0H65DRAFT_464237</name>
</gene>
<dbReference type="EMBL" id="JAUEPP010000004">
    <property type="protein sequence ID" value="KAK3344720.1"/>
    <property type="molecule type" value="Genomic_DNA"/>
</dbReference>
<evidence type="ECO:0000256" key="1">
    <source>
        <dbReference type="SAM" id="SignalP"/>
    </source>
</evidence>
<proteinExistence type="predicted"/>
<accession>A0AAE0MR80</accession>
<evidence type="ECO:0000313" key="3">
    <source>
        <dbReference type="Proteomes" id="UP001278500"/>
    </source>
</evidence>
<feature type="signal peptide" evidence="1">
    <location>
        <begin position="1"/>
        <end position="18"/>
    </location>
</feature>
<reference evidence="2" key="1">
    <citation type="journal article" date="2023" name="Mol. Phylogenet. Evol.">
        <title>Genome-scale phylogeny and comparative genomics of the fungal order Sordariales.</title>
        <authorList>
            <person name="Hensen N."/>
            <person name="Bonometti L."/>
            <person name="Westerberg I."/>
            <person name="Brannstrom I.O."/>
            <person name="Guillou S."/>
            <person name="Cros-Aarteil S."/>
            <person name="Calhoun S."/>
            <person name="Haridas S."/>
            <person name="Kuo A."/>
            <person name="Mondo S."/>
            <person name="Pangilinan J."/>
            <person name="Riley R."/>
            <person name="LaButti K."/>
            <person name="Andreopoulos B."/>
            <person name="Lipzen A."/>
            <person name="Chen C."/>
            <person name="Yan M."/>
            <person name="Daum C."/>
            <person name="Ng V."/>
            <person name="Clum A."/>
            <person name="Steindorff A."/>
            <person name="Ohm R.A."/>
            <person name="Martin F."/>
            <person name="Silar P."/>
            <person name="Natvig D.O."/>
            <person name="Lalanne C."/>
            <person name="Gautier V."/>
            <person name="Ament-Velasquez S.L."/>
            <person name="Kruys A."/>
            <person name="Hutchinson M.I."/>
            <person name="Powell A.J."/>
            <person name="Barry K."/>
            <person name="Miller A.N."/>
            <person name="Grigoriev I.V."/>
            <person name="Debuchy R."/>
            <person name="Gladieux P."/>
            <person name="Hiltunen Thoren M."/>
            <person name="Johannesson H."/>
        </authorList>
    </citation>
    <scope>NUCLEOTIDE SEQUENCE</scope>
    <source>
        <strain evidence="2">CBS 560.94</strain>
    </source>
</reference>
<comment type="caution">
    <text evidence="2">The sequence shown here is derived from an EMBL/GenBank/DDBJ whole genome shotgun (WGS) entry which is preliminary data.</text>
</comment>
<reference evidence="2" key="2">
    <citation type="submission" date="2023-06" db="EMBL/GenBank/DDBJ databases">
        <authorList>
            <consortium name="Lawrence Berkeley National Laboratory"/>
            <person name="Haridas S."/>
            <person name="Hensen N."/>
            <person name="Bonometti L."/>
            <person name="Westerberg I."/>
            <person name="Brannstrom I.O."/>
            <person name="Guillou S."/>
            <person name="Cros-Aarteil S."/>
            <person name="Calhoun S."/>
            <person name="Kuo A."/>
            <person name="Mondo S."/>
            <person name="Pangilinan J."/>
            <person name="Riley R."/>
            <person name="Labutti K."/>
            <person name="Andreopoulos B."/>
            <person name="Lipzen A."/>
            <person name="Chen C."/>
            <person name="Yanf M."/>
            <person name="Daum C."/>
            <person name="Ng V."/>
            <person name="Clum A."/>
            <person name="Steindorff A."/>
            <person name="Ohm R."/>
            <person name="Martin F."/>
            <person name="Silar P."/>
            <person name="Natvig D."/>
            <person name="Lalanne C."/>
            <person name="Gautier V."/>
            <person name="Ament-Velasquez S.L."/>
            <person name="Kruys A."/>
            <person name="Hutchinson M.I."/>
            <person name="Powell A.J."/>
            <person name="Barry K."/>
            <person name="Miller A.N."/>
            <person name="Grigoriev I.V."/>
            <person name="Debuchy R."/>
            <person name="Gladieux P."/>
            <person name="Thoren M.H."/>
            <person name="Johannesson H."/>
        </authorList>
    </citation>
    <scope>NUCLEOTIDE SEQUENCE</scope>
    <source>
        <strain evidence="2">CBS 560.94</strain>
    </source>
</reference>
<protein>
    <submittedName>
        <fullName evidence="2">Uncharacterized protein</fullName>
    </submittedName>
</protein>
<keyword evidence="3" id="KW-1185">Reference proteome</keyword>
<sequence>MGNIAAFILHVALKAALSIDCFMAVRRLTSYITDLFTLSTLPIQGRMIMSIVELLANAGVNIDVVKPPCCKPPSQLNQLSIRFHLQDHHEINERMFGLPFVGLPFTKPTVNCLPSKSWRVWDELSHSCIYLHSPRSSPPLPLPLFRSSGPLTFRYSRHGSSICGERLSN</sequence>
<evidence type="ECO:0000313" key="2">
    <source>
        <dbReference type="EMBL" id="KAK3344720.1"/>
    </source>
</evidence>